<dbReference type="PANTHER" id="PTHR36529:SF1">
    <property type="entry name" value="GLYCOSYLTRANSFERASE"/>
    <property type="match status" value="1"/>
</dbReference>
<dbReference type="Gene3D" id="3.90.550.10">
    <property type="entry name" value="Spore Coat Polysaccharide Biosynthesis Protein SpsA, Chain A"/>
    <property type="match status" value="1"/>
</dbReference>
<gene>
    <name evidence="1" type="ORF">ACFQZJ_00265</name>
</gene>
<dbReference type="PANTHER" id="PTHR36529">
    <property type="entry name" value="SLL1095 PROTEIN"/>
    <property type="match status" value="1"/>
</dbReference>
<dbReference type="InterPro" id="IPR029044">
    <property type="entry name" value="Nucleotide-diphossugar_trans"/>
</dbReference>
<name>A0ABW3AYA5_9FLAO</name>
<sequence length="229" mass="25544">MKHSHNTAILVFANSAQTELSRKPMPKGELLFTGLTQDTLKKVQATGIPYFHISETQQKGTSFGARFTNAIQEVFESGFENIITIGNDTPQLKTAHILKAHAAIQAGKTVLGPSLDGGFYLMGIHKSNFDRDSFKNLPWQRFNLFQRISALLVQTDSTVHQLPILNDIDSFYDVKRLASFRKSISSTVLRLLALVLRLGQEFQTILISFLSAVLLQRPHNKGSPLLLHS</sequence>
<proteinExistence type="predicted"/>
<dbReference type="InterPro" id="IPR018641">
    <property type="entry name" value="Trfase_1_rSAM/seldom-assoc"/>
</dbReference>
<dbReference type="RefSeq" id="WP_379931537.1">
    <property type="nucleotide sequence ID" value="NZ_JBHTHY010000003.1"/>
</dbReference>
<reference evidence="2" key="1">
    <citation type="journal article" date="2019" name="Int. J. Syst. Evol. Microbiol.">
        <title>The Global Catalogue of Microorganisms (GCM) 10K type strain sequencing project: providing services to taxonomists for standard genome sequencing and annotation.</title>
        <authorList>
            <consortium name="The Broad Institute Genomics Platform"/>
            <consortium name="The Broad Institute Genome Sequencing Center for Infectious Disease"/>
            <person name="Wu L."/>
            <person name="Ma J."/>
        </authorList>
    </citation>
    <scope>NUCLEOTIDE SEQUENCE [LARGE SCALE GENOMIC DNA]</scope>
    <source>
        <strain evidence="2">CCUG 61948</strain>
    </source>
</reference>
<evidence type="ECO:0000313" key="1">
    <source>
        <dbReference type="EMBL" id="MFD0795875.1"/>
    </source>
</evidence>
<dbReference type="Pfam" id="PF09837">
    <property type="entry name" value="DUF2064"/>
    <property type="match status" value="1"/>
</dbReference>
<dbReference type="SUPFAM" id="SSF53448">
    <property type="entry name" value="Nucleotide-diphospho-sugar transferases"/>
    <property type="match status" value="1"/>
</dbReference>
<accession>A0ABW3AYA5</accession>
<evidence type="ECO:0000313" key="2">
    <source>
        <dbReference type="Proteomes" id="UP001597012"/>
    </source>
</evidence>
<comment type="caution">
    <text evidence="1">The sequence shown here is derived from an EMBL/GenBank/DDBJ whole genome shotgun (WGS) entry which is preliminary data.</text>
</comment>
<keyword evidence="2" id="KW-1185">Reference proteome</keyword>
<dbReference type="Proteomes" id="UP001597012">
    <property type="component" value="Unassembled WGS sequence"/>
</dbReference>
<organism evidence="1 2">
    <name type="scientific">Maribacter chungangensis</name>
    <dbReference type="NCBI Taxonomy" id="1069117"/>
    <lineage>
        <taxon>Bacteria</taxon>
        <taxon>Pseudomonadati</taxon>
        <taxon>Bacteroidota</taxon>
        <taxon>Flavobacteriia</taxon>
        <taxon>Flavobacteriales</taxon>
        <taxon>Flavobacteriaceae</taxon>
        <taxon>Maribacter</taxon>
    </lineage>
</organism>
<protein>
    <submittedName>
        <fullName evidence="1">DUF2064 domain-containing protein</fullName>
    </submittedName>
</protein>
<dbReference type="EMBL" id="JBHTHY010000003">
    <property type="protein sequence ID" value="MFD0795875.1"/>
    <property type="molecule type" value="Genomic_DNA"/>
</dbReference>